<protein>
    <submittedName>
        <fullName evidence="1">TraB/GumN family protein</fullName>
    </submittedName>
</protein>
<dbReference type="AlphaFoldDB" id="A0AAU7VKR1"/>
<dbReference type="EMBL" id="CP158367">
    <property type="protein sequence ID" value="XBX74635.1"/>
    <property type="molecule type" value="Genomic_DNA"/>
</dbReference>
<name>A0AAU7VKR1_9FIRM</name>
<dbReference type="InterPro" id="IPR047111">
    <property type="entry name" value="YbaP-like"/>
</dbReference>
<dbReference type="PANTHER" id="PTHR40590:SF1">
    <property type="entry name" value="CYTOPLASMIC PROTEIN"/>
    <property type="match status" value="1"/>
</dbReference>
<dbReference type="PANTHER" id="PTHR40590">
    <property type="entry name" value="CYTOPLASMIC PROTEIN-RELATED"/>
    <property type="match status" value="1"/>
</dbReference>
<reference evidence="1" key="2">
    <citation type="submission" date="2024-06" db="EMBL/GenBank/DDBJ databases">
        <authorList>
            <person name="Petrova K.O."/>
            <person name="Toshchakov S.V."/>
            <person name="Boltjanskaja Y.V."/>
            <person name="Kevbrin V."/>
        </authorList>
    </citation>
    <scope>NUCLEOTIDE SEQUENCE</scope>
    <source>
        <strain evidence="1">Z-910T</strain>
    </source>
</reference>
<proteinExistence type="predicted"/>
<dbReference type="CDD" id="cd14789">
    <property type="entry name" value="Tiki"/>
    <property type="match status" value="1"/>
</dbReference>
<sequence length="335" mass="37751">MLTLEIALFVLGSLNIISKMVVSKGKEEENVRTREENMRKNFLSVLVMCVLVLVLTACGDDGSKGIFYEVEGGENQVYLFGSVHMGNQAMYPLDSNVEDAFDQSDVLAMELDMVNVSEFELASKINELAVFNDGRSMTDIVPKDTFLRLHEVVAPFGITQEVLNQFQPWYGTMLLSEVIAQQSNVSVEYGVETYFMEQAEDMEVIGLETVESQLSPFNLLSDESQAIYLEKSLDELDESEDELDELIRYWKEGDVEAFAQIRHEMMSDYFTDSHKEYQTAFLDGRDEKMAGEIADLLESESGNTYFVVVGSLHLAGENSIVEQLIEKGYTVEIAN</sequence>
<reference evidence="1" key="1">
    <citation type="journal article" date="2013" name="Extremophiles">
        <title>Proteinivorax tanatarense gen. nov., sp. nov., an anaerobic, haloalkaliphilic, proteolytic bacterium isolated from a decaying algal bloom, and proposal of Proteinivoraceae fam. nov.</title>
        <authorList>
            <person name="Kevbrin V."/>
            <person name="Boltyanskaya Y."/>
            <person name="Zhilina T."/>
            <person name="Kolganova T."/>
            <person name="Lavrentjeva E."/>
            <person name="Kuznetsov B."/>
        </authorList>
    </citation>
    <scope>NUCLEOTIDE SEQUENCE</scope>
    <source>
        <strain evidence="1">Z-910T</strain>
    </source>
</reference>
<dbReference type="Pfam" id="PF01963">
    <property type="entry name" value="TraB_PrgY_gumN"/>
    <property type="match status" value="1"/>
</dbReference>
<dbReference type="InterPro" id="IPR002816">
    <property type="entry name" value="TraB/PrgY/GumN_fam"/>
</dbReference>
<organism evidence="1">
    <name type="scientific">Proteinivorax tanatarense</name>
    <dbReference type="NCBI Taxonomy" id="1260629"/>
    <lineage>
        <taxon>Bacteria</taxon>
        <taxon>Bacillati</taxon>
        <taxon>Bacillota</taxon>
        <taxon>Clostridia</taxon>
        <taxon>Eubacteriales</taxon>
        <taxon>Proteinivoracaceae</taxon>
        <taxon>Proteinivorax</taxon>
    </lineage>
</organism>
<gene>
    <name evidence="1" type="ORF">PRVXT_002687</name>
</gene>
<dbReference type="RefSeq" id="WP_350343387.1">
    <property type="nucleotide sequence ID" value="NZ_CP158367.1"/>
</dbReference>
<evidence type="ECO:0000313" key="1">
    <source>
        <dbReference type="EMBL" id="XBX74635.1"/>
    </source>
</evidence>
<accession>A0AAU7VKR1</accession>